<proteinExistence type="predicted"/>
<organism evidence="1 2">
    <name type="scientific">Modicella reniformis</name>
    <dbReference type="NCBI Taxonomy" id="1440133"/>
    <lineage>
        <taxon>Eukaryota</taxon>
        <taxon>Fungi</taxon>
        <taxon>Fungi incertae sedis</taxon>
        <taxon>Mucoromycota</taxon>
        <taxon>Mortierellomycotina</taxon>
        <taxon>Mortierellomycetes</taxon>
        <taxon>Mortierellales</taxon>
        <taxon>Mortierellaceae</taxon>
        <taxon>Modicella</taxon>
    </lineage>
</organism>
<comment type="caution">
    <text evidence="1">The sequence shown here is derived from an EMBL/GenBank/DDBJ whole genome shotgun (WGS) entry which is preliminary data.</text>
</comment>
<evidence type="ECO:0000313" key="2">
    <source>
        <dbReference type="Proteomes" id="UP000749646"/>
    </source>
</evidence>
<sequence>MNQIVVLKDGEVEEIGGYSEVMATKGGIYRLIKEYAIQERAKSKLEINVETKVNKVHNQEEDAGVSASNSGTLTPE</sequence>
<feature type="non-terminal residue" evidence="1">
    <location>
        <position position="76"/>
    </location>
</feature>
<gene>
    <name evidence="1" type="ORF">BGZ65_000555</name>
</gene>
<dbReference type="EMBL" id="JAAAHW010012091">
    <property type="protein sequence ID" value="KAF9915805.1"/>
    <property type="molecule type" value="Genomic_DNA"/>
</dbReference>
<protein>
    <submittedName>
        <fullName evidence="1">Uncharacterized protein</fullName>
    </submittedName>
</protein>
<dbReference type="AlphaFoldDB" id="A0A9P6LQU2"/>
<name>A0A9P6LQU2_9FUNG</name>
<reference evidence="1" key="1">
    <citation type="journal article" date="2020" name="Fungal Divers.">
        <title>Resolving the Mortierellaceae phylogeny through synthesis of multi-gene phylogenetics and phylogenomics.</title>
        <authorList>
            <person name="Vandepol N."/>
            <person name="Liber J."/>
            <person name="Desiro A."/>
            <person name="Na H."/>
            <person name="Kennedy M."/>
            <person name="Barry K."/>
            <person name="Grigoriev I.V."/>
            <person name="Miller A.N."/>
            <person name="O'Donnell K."/>
            <person name="Stajich J.E."/>
            <person name="Bonito G."/>
        </authorList>
    </citation>
    <scope>NUCLEOTIDE SEQUENCE</scope>
    <source>
        <strain evidence="1">MES-2147</strain>
    </source>
</reference>
<keyword evidence="2" id="KW-1185">Reference proteome</keyword>
<evidence type="ECO:0000313" key="1">
    <source>
        <dbReference type="EMBL" id="KAF9915805.1"/>
    </source>
</evidence>
<dbReference type="Proteomes" id="UP000749646">
    <property type="component" value="Unassembled WGS sequence"/>
</dbReference>
<accession>A0A9P6LQU2</accession>